<sequence length="34" mass="4172">MTYRKAVYFVRDLHVLFPKFHCRVDKRAYSPMPV</sequence>
<gene>
    <name evidence="1" type="ORF">EVA_03964</name>
</gene>
<comment type="caution">
    <text evidence="1">The sequence shown here is derived from an EMBL/GenBank/DDBJ whole genome shotgun (WGS) entry which is preliminary data.</text>
</comment>
<dbReference type="EMBL" id="AMCI01000757">
    <property type="protein sequence ID" value="EJX07928.1"/>
    <property type="molecule type" value="Genomic_DNA"/>
</dbReference>
<protein>
    <submittedName>
        <fullName evidence="1">Uncharacterized protein</fullName>
    </submittedName>
</protein>
<name>J9GXS6_9ZZZZ</name>
<accession>J9GXS6</accession>
<reference evidence="1" key="1">
    <citation type="journal article" date="2012" name="PLoS ONE">
        <title>Gene sets for utilization of primary and secondary nutrition supplies in the distal gut of endangered iberian lynx.</title>
        <authorList>
            <person name="Alcaide M."/>
            <person name="Messina E."/>
            <person name="Richter M."/>
            <person name="Bargiela R."/>
            <person name="Peplies J."/>
            <person name="Huws S.A."/>
            <person name="Newbold C.J."/>
            <person name="Golyshin P.N."/>
            <person name="Simon M.A."/>
            <person name="Lopez G."/>
            <person name="Yakimov M.M."/>
            <person name="Ferrer M."/>
        </authorList>
    </citation>
    <scope>NUCLEOTIDE SEQUENCE</scope>
</reference>
<organism evidence="1">
    <name type="scientific">gut metagenome</name>
    <dbReference type="NCBI Taxonomy" id="749906"/>
    <lineage>
        <taxon>unclassified sequences</taxon>
        <taxon>metagenomes</taxon>
        <taxon>organismal metagenomes</taxon>
    </lineage>
</organism>
<evidence type="ECO:0000313" key="1">
    <source>
        <dbReference type="EMBL" id="EJX07928.1"/>
    </source>
</evidence>
<dbReference type="AlphaFoldDB" id="J9GXS6"/>
<proteinExistence type="predicted"/>